<dbReference type="Proteomes" id="UP001205906">
    <property type="component" value="Unassembled WGS sequence"/>
</dbReference>
<feature type="transmembrane region" description="Helical" evidence="1">
    <location>
        <begin position="98"/>
        <end position="117"/>
    </location>
</feature>
<dbReference type="RefSeq" id="WP_252821600.1">
    <property type="nucleotide sequence ID" value="NZ_JAMXQS010000009.1"/>
</dbReference>
<evidence type="ECO:0000313" key="3">
    <source>
        <dbReference type="Proteomes" id="UP001205906"/>
    </source>
</evidence>
<name>A0ABT1CA85_9HYPH</name>
<sequence length="120" mass="13457">MMHDRGSAATYLTAIVDHVMDFEPDRVERALNLLLPRTMVSERGRRAHLLSLLREISELDPEHPANHSIRNEAYVCIEHARRIVPPLRKQGQGGSPHAQWWVAVGAIGTLLLSLALFGPH</sequence>
<evidence type="ECO:0000313" key="2">
    <source>
        <dbReference type="EMBL" id="MCO6051732.1"/>
    </source>
</evidence>
<protein>
    <submittedName>
        <fullName evidence="2">Uncharacterized protein</fullName>
    </submittedName>
</protein>
<proteinExistence type="predicted"/>
<keyword evidence="1" id="KW-1133">Transmembrane helix</keyword>
<organism evidence="2 3">
    <name type="scientific">Mesorhizobium liriopis</name>
    <dbReference type="NCBI Taxonomy" id="2953882"/>
    <lineage>
        <taxon>Bacteria</taxon>
        <taxon>Pseudomonadati</taxon>
        <taxon>Pseudomonadota</taxon>
        <taxon>Alphaproteobacteria</taxon>
        <taxon>Hyphomicrobiales</taxon>
        <taxon>Phyllobacteriaceae</taxon>
        <taxon>Mesorhizobium</taxon>
    </lineage>
</organism>
<reference evidence="2 3" key="1">
    <citation type="submission" date="2022-06" db="EMBL/GenBank/DDBJ databases">
        <title>Mesorhizobium sp. strain RP14 Genome sequencing and assembly.</title>
        <authorList>
            <person name="Kim I."/>
        </authorList>
    </citation>
    <scope>NUCLEOTIDE SEQUENCE [LARGE SCALE GENOMIC DNA]</scope>
    <source>
        <strain evidence="3">RP14(2022)</strain>
    </source>
</reference>
<keyword evidence="3" id="KW-1185">Reference proteome</keyword>
<comment type="caution">
    <text evidence="2">The sequence shown here is derived from an EMBL/GenBank/DDBJ whole genome shotgun (WGS) entry which is preliminary data.</text>
</comment>
<gene>
    <name evidence="2" type="ORF">NGM99_18255</name>
</gene>
<evidence type="ECO:0000256" key="1">
    <source>
        <dbReference type="SAM" id="Phobius"/>
    </source>
</evidence>
<keyword evidence="1" id="KW-0472">Membrane</keyword>
<keyword evidence="1" id="KW-0812">Transmembrane</keyword>
<accession>A0ABT1CA85</accession>
<dbReference type="EMBL" id="JAMXQS010000009">
    <property type="protein sequence ID" value="MCO6051732.1"/>
    <property type="molecule type" value="Genomic_DNA"/>
</dbReference>